<keyword evidence="3" id="KW-0808">Transferase</keyword>
<reference evidence="3" key="2">
    <citation type="submission" date="2023-05" db="EMBL/GenBank/DDBJ databases">
        <authorList>
            <consortium name="Lawrence Berkeley National Laboratory"/>
            <person name="Steindorff A."/>
            <person name="Hensen N."/>
            <person name="Bonometti L."/>
            <person name="Westerberg I."/>
            <person name="Brannstrom I.O."/>
            <person name="Guillou S."/>
            <person name="Cros-Aarteil S."/>
            <person name="Calhoun S."/>
            <person name="Haridas S."/>
            <person name="Kuo A."/>
            <person name="Mondo S."/>
            <person name="Pangilinan J."/>
            <person name="Riley R."/>
            <person name="Labutti K."/>
            <person name="Andreopoulos B."/>
            <person name="Lipzen A."/>
            <person name="Chen C."/>
            <person name="Yanf M."/>
            <person name="Daum C."/>
            <person name="Ng V."/>
            <person name="Clum A."/>
            <person name="Ohm R."/>
            <person name="Martin F."/>
            <person name="Silar P."/>
            <person name="Natvig D."/>
            <person name="Lalanne C."/>
            <person name="Gautier V."/>
            <person name="Ament-Velasquez S.L."/>
            <person name="Kruys A."/>
            <person name="Hutchinson M.I."/>
            <person name="Powell A.J."/>
            <person name="Barry K."/>
            <person name="Miller A.N."/>
            <person name="Grigoriev I.V."/>
            <person name="Debuchy R."/>
            <person name="Gladieux P."/>
            <person name="Thoren M.H."/>
            <person name="Johannesson H."/>
        </authorList>
    </citation>
    <scope>NUCLEOTIDE SEQUENCE</scope>
    <source>
        <strain evidence="3">CBS 508.74</strain>
    </source>
</reference>
<evidence type="ECO:0000256" key="1">
    <source>
        <dbReference type="SAM" id="MobiDB-lite"/>
    </source>
</evidence>
<keyword evidence="4" id="KW-1185">Reference proteome</keyword>
<dbReference type="GO" id="GO:0004672">
    <property type="term" value="F:protein kinase activity"/>
    <property type="evidence" value="ECO:0007669"/>
    <property type="project" value="InterPro"/>
</dbReference>
<dbReference type="SMART" id="SM00220">
    <property type="entry name" value="S_TKc"/>
    <property type="match status" value="1"/>
</dbReference>
<feature type="region of interest" description="Disordered" evidence="1">
    <location>
        <begin position="316"/>
        <end position="336"/>
    </location>
</feature>
<dbReference type="PROSITE" id="PS50011">
    <property type="entry name" value="PROTEIN_KINASE_DOM"/>
    <property type="match status" value="1"/>
</dbReference>
<name>A0AAN6YVL8_9PEZI</name>
<evidence type="ECO:0000313" key="3">
    <source>
        <dbReference type="EMBL" id="KAK4115701.1"/>
    </source>
</evidence>
<evidence type="ECO:0000259" key="2">
    <source>
        <dbReference type="PROSITE" id="PS50011"/>
    </source>
</evidence>
<dbReference type="RefSeq" id="XP_064673271.1">
    <property type="nucleotide sequence ID" value="XM_064816598.1"/>
</dbReference>
<keyword evidence="3" id="KW-0418">Kinase</keyword>
<dbReference type="GeneID" id="89940723"/>
<dbReference type="PANTHER" id="PTHR44305">
    <property type="entry name" value="SI:DKEY-192D15.2-RELATED"/>
    <property type="match status" value="1"/>
</dbReference>
<gene>
    <name evidence="3" type="ORF">N656DRAFT_787355</name>
</gene>
<dbReference type="InterPro" id="IPR000719">
    <property type="entry name" value="Prot_kinase_dom"/>
</dbReference>
<dbReference type="InterPro" id="IPR053083">
    <property type="entry name" value="TF_kinase-domain_protein"/>
</dbReference>
<dbReference type="GO" id="GO:0005524">
    <property type="term" value="F:ATP binding"/>
    <property type="evidence" value="ECO:0007669"/>
    <property type="project" value="InterPro"/>
</dbReference>
<feature type="compositionally biased region" description="Basic and acidic residues" evidence="1">
    <location>
        <begin position="321"/>
        <end position="331"/>
    </location>
</feature>
<dbReference type="AlphaFoldDB" id="A0AAN6YVL8"/>
<dbReference type="InterPro" id="IPR011009">
    <property type="entry name" value="Kinase-like_dom_sf"/>
</dbReference>
<organism evidence="3 4">
    <name type="scientific">Canariomyces notabilis</name>
    <dbReference type="NCBI Taxonomy" id="2074819"/>
    <lineage>
        <taxon>Eukaryota</taxon>
        <taxon>Fungi</taxon>
        <taxon>Dikarya</taxon>
        <taxon>Ascomycota</taxon>
        <taxon>Pezizomycotina</taxon>
        <taxon>Sordariomycetes</taxon>
        <taxon>Sordariomycetidae</taxon>
        <taxon>Sordariales</taxon>
        <taxon>Chaetomiaceae</taxon>
        <taxon>Canariomyces</taxon>
    </lineage>
</organism>
<dbReference type="PANTHER" id="PTHR44305:SF24">
    <property type="entry name" value="TYROSINE-PROTEIN KINASE C03B1.5-RELATED"/>
    <property type="match status" value="1"/>
</dbReference>
<feature type="region of interest" description="Disordered" evidence="1">
    <location>
        <begin position="500"/>
        <end position="532"/>
    </location>
</feature>
<proteinExistence type="predicted"/>
<dbReference type="Gene3D" id="1.10.510.10">
    <property type="entry name" value="Transferase(Phosphotransferase) domain 1"/>
    <property type="match status" value="1"/>
</dbReference>
<dbReference type="Proteomes" id="UP001302812">
    <property type="component" value="Unassembled WGS sequence"/>
</dbReference>
<reference evidence="3" key="1">
    <citation type="journal article" date="2023" name="Mol. Phylogenet. Evol.">
        <title>Genome-scale phylogeny and comparative genomics of the fungal order Sordariales.</title>
        <authorList>
            <person name="Hensen N."/>
            <person name="Bonometti L."/>
            <person name="Westerberg I."/>
            <person name="Brannstrom I.O."/>
            <person name="Guillou S."/>
            <person name="Cros-Aarteil S."/>
            <person name="Calhoun S."/>
            <person name="Haridas S."/>
            <person name="Kuo A."/>
            <person name="Mondo S."/>
            <person name="Pangilinan J."/>
            <person name="Riley R."/>
            <person name="LaButti K."/>
            <person name="Andreopoulos B."/>
            <person name="Lipzen A."/>
            <person name="Chen C."/>
            <person name="Yan M."/>
            <person name="Daum C."/>
            <person name="Ng V."/>
            <person name="Clum A."/>
            <person name="Steindorff A."/>
            <person name="Ohm R.A."/>
            <person name="Martin F."/>
            <person name="Silar P."/>
            <person name="Natvig D.O."/>
            <person name="Lalanne C."/>
            <person name="Gautier V."/>
            <person name="Ament-Velasquez S.L."/>
            <person name="Kruys A."/>
            <person name="Hutchinson M.I."/>
            <person name="Powell A.J."/>
            <person name="Barry K."/>
            <person name="Miller A.N."/>
            <person name="Grigoriev I.V."/>
            <person name="Debuchy R."/>
            <person name="Gladieux P."/>
            <person name="Hiltunen Thoren M."/>
            <person name="Johannesson H."/>
        </authorList>
    </citation>
    <scope>NUCLEOTIDE SEQUENCE</scope>
    <source>
        <strain evidence="3">CBS 508.74</strain>
    </source>
</reference>
<dbReference type="EMBL" id="MU853334">
    <property type="protein sequence ID" value="KAK4115701.1"/>
    <property type="molecule type" value="Genomic_DNA"/>
</dbReference>
<feature type="domain" description="Protein kinase" evidence="2">
    <location>
        <begin position="90"/>
        <end position="451"/>
    </location>
</feature>
<dbReference type="Pfam" id="PF00069">
    <property type="entry name" value="Pkinase"/>
    <property type="match status" value="1"/>
</dbReference>
<accession>A0AAN6YVL8</accession>
<sequence length="532" mass="59881">MWWDNDTIDRTVTRSFVCSHLIPAEIERLDRPLGFGDGLTDGTYWEWIDEKAKRIFLLLVDFGMPDQIFGLIDNSWGDEDLPIALDQVGRLGLPASKDGRFERRFFARQFHYLLRPLQKGEHLFYQEDDVVPLDVFDKKHVSSQSQHADKVVLPNQPGMVFCRRRIPLGPGHLSHEDFLCEIDGIKNVQNVHLLSYWASYFHREYGYVIFTPAADFSLKSLLSSTPSNVKNMDKKDRRQLVIDWIHCLVDTLCYIHSRGLSHGNIKPSTVLFTSDNHVLLSDFTRLNADLWGSGTDNFDKEAYDYAAPEQWFRPTSAATDPAHRTATDRGHKNAPTPHLNPQAADVFSLGCIILDLLSFLLKKHGRPFAAHRAAKPKGTSRGGAVRDSSFHKNLGQVESWMTQLARDAAKKEEPEFRGMLPMLHVVERMLAPHPSDRPAAKDVQARMYQIITESCGISEPHCVHQYGGWDFGIGNLKLGPPTLEGGDGYDLVSIPTRRYSNPWSGNHRRNGSSGGSARASSSGSGSQGLYTR</sequence>
<feature type="compositionally biased region" description="Low complexity" evidence="1">
    <location>
        <begin position="515"/>
        <end position="524"/>
    </location>
</feature>
<protein>
    <submittedName>
        <fullName evidence="3">Kinase-like protein</fullName>
    </submittedName>
</protein>
<evidence type="ECO:0000313" key="4">
    <source>
        <dbReference type="Proteomes" id="UP001302812"/>
    </source>
</evidence>
<dbReference type="SUPFAM" id="SSF56112">
    <property type="entry name" value="Protein kinase-like (PK-like)"/>
    <property type="match status" value="1"/>
</dbReference>
<comment type="caution">
    <text evidence="3">The sequence shown here is derived from an EMBL/GenBank/DDBJ whole genome shotgun (WGS) entry which is preliminary data.</text>
</comment>